<feature type="region of interest" description="Disordered" evidence="1">
    <location>
        <begin position="37"/>
        <end position="65"/>
    </location>
</feature>
<evidence type="ECO:0000313" key="3">
    <source>
        <dbReference type="EMBL" id="KAE9260479.1"/>
    </source>
</evidence>
<organism evidence="2 5">
    <name type="scientific">Phytophthora fragariae</name>
    <dbReference type="NCBI Taxonomy" id="53985"/>
    <lineage>
        <taxon>Eukaryota</taxon>
        <taxon>Sar</taxon>
        <taxon>Stramenopiles</taxon>
        <taxon>Oomycota</taxon>
        <taxon>Peronosporomycetes</taxon>
        <taxon>Peronosporales</taxon>
        <taxon>Peronosporaceae</taxon>
        <taxon>Phytophthora</taxon>
    </lineage>
</organism>
<dbReference type="EMBL" id="QXFX01010016">
    <property type="protein sequence ID" value="KAE9054132.1"/>
    <property type="molecule type" value="Genomic_DNA"/>
</dbReference>
<evidence type="ECO:0000313" key="2">
    <source>
        <dbReference type="EMBL" id="KAE9054132.1"/>
    </source>
</evidence>
<evidence type="ECO:0000313" key="5">
    <source>
        <dbReference type="Proteomes" id="UP000488956"/>
    </source>
</evidence>
<evidence type="ECO:0008006" key="6">
    <source>
        <dbReference type="Google" id="ProtNLM"/>
    </source>
</evidence>
<dbReference type="Proteomes" id="UP000486351">
    <property type="component" value="Unassembled WGS sequence"/>
</dbReference>
<gene>
    <name evidence="3" type="ORF">PF008_g33095</name>
    <name evidence="2" type="ORF">PF010_g32663</name>
</gene>
<name>A0A6G0JEI6_9STRA</name>
<sequence>MFALRAQFHTMTALSPSQAAFGRDMLFDCPNTVNWEQQQQRKDAQVERAAQRENKQRKEHEYQPEDLVMVARSNQRAPKLQQPFEGPFRVFSVRSDGVLVIDKGNYTEKLHMRRVQPFQTTSMGEDVVPRANND</sequence>
<protein>
    <recommendedName>
        <fullName evidence="6">Integrase zinc-binding domain-containing protein</fullName>
    </recommendedName>
</protein>
<proteinExistence type="predicted"/>
<feature type="compositionally biased region" description="Basic and acidic residues" evidence="1">
    <location>
        <begin position="39"/>
        <end position="63"/>
    </location>
</feature>
<accession>A0A6G0JEI6</accession>
<comment type="caution">
    <text evidence="2">The sequence shown here is derived from an EMBL/GenBank/DDBJ whole genome shotgun (WGS) entry which is preliminary data.</text>
</comment>
<dbReference type="AlphaFoldDB" id="A0A6G0JEI6"/>
<dbReference type="Proteomes" id="UP000488956">
    <property type="component" value="Unassembled WGS sequence"/>
</dbReference>
<reference evidence="4 5" key="1">
    <citation type="submission" date="2018-09" db="EMBL/GenBank/DDBJ databases">
        <title>Genomic investigation of the strawberry pathogen Phytophthora fragariae indicates pathogenicity is determined by transcriptional variation in three key races.</title>
        <authorList>
            <person name="Adams T.M."/>
            <person name="Armitage A.D."/>
            <person name="Sobczyk M.K."/>
            <person name="Bates H.J."/>
            <person name="Dunwell J.M."/>
            <person name="Nellist C.F."/>
            <person name="Harrison R.J."/>
        </authorList>
    </citation>
    <scope>NUCLEOTIDE SEQUENCE [LARGE SCALE GENOMIC DNA]</scope>
    <source>
        <strain evidence="3 4">NOV-77</strain>
        <strain evidence="2 5">ONT-3</strain>
    </source>
</reference>
<dbReference type="EMBL" id="QXFY01011091">
    <property type="protein sequence ID" value="KAE9260479.1"/>
    <property type="molecule type" value="Genomic_DNA"/>
</dbReference>
<evidence type="ECO:0000256" key="1">
    <source>
        <dbReference type="SAM" id="MobiDB-lite"/>
    </source>
</evidence>
<evidence type="ECO:0000313" key="4">
    <source>
        <dbReference type="Proteomes" id="UP000486351"/>
    </source>
</evidence>